<name>A0AAG5CPG0_ANOAO</name>
<evidence type="ECO:0000313" key="18">
    <source>
        <dbReference type="Proteomes" id="UP000075880"/>
    </source>
</evidence>
<keyword evidence="16" id="KW-1133">Transmembrane helix</keyword>
<keyword evidence="18" id="KW-1185">Reference proteome</keyword>
<keyword evidence="8" id="KW-0256">Endoplasmic reticulum</keyword>
<dbReference type="GO" id="GO:0006082">
    <property type="term" value="P:organic acid metabolic process"/>
    <property type="evidence" value="ECO:0007669"/>
    <property type="project" value="TreeGrafter"/>
</dbReference>
<dbReference type="PRINTS" id="PR00385">
    <property type="entry name" value="P450"/>
</dbReference>
<dbReference type="FunFam" id="1.10.630.10:FF:000238">
    <property type="entry name" value="Cytochrome P450 2A6"/>
    <property type="match status" value="1"/>
</dbReference>
<sequence>MIPNQISVLLWSALLVLILYRFYLNNIKRPPNYPPGPPRIPFFEDYALLLLINGRHLHRAASKLARYYRTKILGLSLVGVPLLVVHDLSVAREILTRHEFDGRPSLFLALMREKHFKRRGIFFTDGLEWKDQRWFFLRHLRDYGFGRRSEQYEQEVEQELSVLVDVLKTGPQYDYERDFMRDGFVKCPDIFFIVLGNAFLQILVGERFHRSKAETVLTAGRKGLLFLRNGDDYGTVFSFFPWLRFVFPYTIKYNKIRDGMLGLSRFIETTVRRQQNTFDPSNIRNFIDQYIREMQRHTPQEDTFTFQFDQLVASLADFYLPAVSGAAVQLSMLLQRLLLQPEVVGRIQQEIEDAVGTSRLPTLDDRINMPYTEATLRESLRIDTLIPSGIVHRTIHNTIIQGYAIPENTLVLTSLEEINNQPEVWGDPKSFRPERFLADDGKLAPSKDRSLPFGTGKRLCAGETFARNTLFLVLTTIMQNFSLQPRTSDGLPDVSKRRTGFVTNPDDFWIKFVPR</sequence>
<keyword evidence="11 14" id="KW-0408">Iron</keyword>
<dbReference type="Proteomes" id="UP000075880">
    <property type="component" value="Unassembled WGS sequence"/>
</dbReference>
<evidence type="ECO:0000256" key="16">
    <source>
        <dbReference type="SAM" id="Phobius"/>
    </source>
</evidence>
<keyword evidence="7 14" id="KW-0479">Metal-binding</keyword>
<keyword evidence="10 15" id="KW-0560">Oxidoreductase</keyword>
<dbReference type="GO" id="GO:0006805">
    <property type="term" value="P:xenobiotic metabolic process"/>
    <property type="evidence" value="ECO:0007669"/>
    <property type="project" value="TreeGrafter"/>
</dbReference>
<evidence type="ECO:0000313" key="17">
    <source>
        <dbReference type="EnsemblMetazoa" id="ENSAATROPP000717"/>
    </source>
</evidence>
<evidence type="ECO:0000256" key="9">
    <source>
        <dbReference type="ARBA" id="ARBA00022848"/>
    </source>
</evidence>
<evidence type="ECO:0000256" key="12">
    <source>
        <dbReference type="ARBA" id="ARBA00023033"/>
    </source>
</evidence>
<reference evidence="17" key="1">
    <citation type="submission" date="2024-04" db="UniProtKB">
        <authorList>
            <consortium name="EnsemblMetazoa"/>
        </authorList>
    </citation>
    <scope>IDENTIFICATION</scope>
    <source>
        <strain evidence="17">EBRO</strain>
    </source>
</reference>
<organism evidence="17 18">
    <name type="scientific">Anopheles atroparvus</name>
    <name type="common">European mosquito</name>
    <dbReference type="NCBI Taxonomy" id="41427"/>
    <lineage>
        <taxon>Eukaryota</taxon>
        <taxon>Metazoa</taxon>
        <taxon>Ecdysozoa</taxon>
        <taxon>Arthropoda</taxon>
        <taxon>Hexapoda</taxon>
        <taxon>Insecta</taxon>
        <taxon>Pterygota</taxon>
        <taxon>Neoptera</taxon>
        <taxon>Endopterygota</taxon>
        <taxon>Diptera</taxon>
        <taxon>Nematocera</taxon>
        <taxon>Culicoidea</taxon>
        <taxon>Culicidae</taxon>
        <taxon>Anophelinae</taxon>
        <taxon>Anopheles</taxon>
    </lineage>
</organism>
<evidence type="ECO:0000256" key="1">
    <source>
        <dbReference type="ARBA" id="ARBA00001971"/>
    </source>
</evidence>
<dbReference type="InterPro" id="IPR036396">
    <property type="entry name" value="Cyt_P450_sf"/>
</dbReference>
<evidence type="ECO:0008006" key="19">
    <source>
        <dbReference type="Google" id="ProtNLM"/>
    </source>
</evidence>
<dbReference type="Pfam" id="PF00067">
    <property type="entry name" value="p450"/>
    <property type="match status" value="1"/>
</dbReference>
<evidence type="ECO:0000256" key="7">
    <source>
        <dbReference type="ARBA" id="ARBA00022723"/>
    </source>
</evidence>
<evidence type="ECO:0000256" key="3">
    <source>
        <dbReference type="ARBA" id="ARBA00004174"/>
    </source>
</evidence>
<dbReference type="AlphaFoldDB" id="A0AAG5CPG0"/>
<keyword evidence="13 16" id="KW-0472">Membrane</keyword>
<dbReference type="InterPro" id="IPR001128">
    <property type="entry name" value="Cyt_P450"/>
</dbReference>
<dbReference type="InterPro" id="IPR002401">
    <property type="entry name" value="Cyt_P450_E_grp-I"/>
</dbReference>
<dbReference type="SUPFAM" id="SSF48264">
    <property type="entry name" value="Cytochrome P450"/>
    <property type="match status" value="1"/>
</dbReference>
<evidence type="ECO:0000256" key="5">
    <source>
        <dbReference type="ARBA" id="ARBA00010617"/>
    </source>
</evidence>
<evidence type="ECO:0000256" key="8">
    <source>
        <dbReference type="ARBA" id="ARBA00022824"/>
    </source>
</evidence>
<evidence type="ECO:0000256" key="10">
    <source>
        <dbReference type="ARBA" id="ARBA00023002"/>
    </source>
</evidence>
<comment type="subcellular location">
    <subcellularLocation>
        <location evidence="4">Endoplasmic reticulum membrane</location>
        <topology evidence="4">Peripheral membrane protein</topology>
    </subcellularLocation>
    <subcellularLocation>
        <location evidence="3">Microsome membrane</location>
        <topology evidence="3">Peripheral membrane protein</topology>
    </subcellularLocation>
</comment>
<dbReference type="GO" id="GO:0005506">
    <property type="term" value="F:iron ion binding"/>
    <property type="evidence" value="ECO:0007669"/>
    <property type="project" value="InterPro"/>
</dbReference>
<keyword evidence="9" id="KW-0492">Microsome</keyword>
<evidence type="ECO:0000256" key="2">
    <source>
        <dbReference type="ARBA" id="ARBA00003690"/>
    </source>
</evidence>
<evidence type="ECO:0000256" key="6">
    <source>
        <dbReference type="ARBA" id="ARBA00022617"/>
    </source>
</evidence>
<dbReference type="GO" id="GO:0020037">
    <property type="term" value="F:heme binding"/>
    <property type="evidence" value="ECO:0007669"/>
    <property type="project" value="InterPro"/>
</dbReference>
<comment type="function">
    <text evidence="2">May be involved in the metabolism of insect hormones and in the breakdown of synthetic insecticides.</text>
</comment>
<evidence type="ECO:0000256" key="14">
    <source>
        <dbReference type="PIRSR" id="PIRSR602401-1"/>
    </source>
</evidence>
<proteinExistence type="inferred from homology"/>
<dbReference type="InterPro" id="IPR017972">
    <property type="entry name" value="Cyt_P450_CS"/>
</dbReference>
<dbReference type="GO" id="GO:0008395">
    <property type="term" value="F:steroid hydroxylase activity"/>
    <property type="evidence" value="ECO:0007669"/>
    <property type="project" value="TreeGrafter"/>
</dbReference>
<comment type="similarity">
    <text evidence="5 15">Belongs to the cytochrome P450 family.</text>
</comment>
<keyword evidence="6 14" id="KW-0349">Heme</keyword>
<protein>
    <recommendedName>
        <fullName evidence="19">Cytochrome P450</fullName>
    </recommendedName>
</protein>
<keyword evidence="16" id="KW-0812">Transmembrane</keyword>
<dbReference type="PRINTS" id="PR00463">
    <property type="entry name" value="EP450I"/>
</dbReference>
<evidence type="ECO:0000256" key="15">
    <source>
        <dbReference type="RuleBase" id="RU000461"/>
    </source>
</evidence>
<keyword evidence="12 15" id="KW-0503">Monooxygenase</keyword>
<evidence type="ECO:0000256" key="11">
    <source>
        <dbReference type="ARBA" id="ARBA00023004"/>
    </source>
</evidence>
<dbReference type="Gene3D" id="1.10.630.10">
    <property type="entry name" value="Cytochrome P450"/>
    <property type="match status" value="1"/>
</dbReference>
<dbReference type="PANTHER" id="PTHR24300:SF376">
    <property type="entry name" value="CYTOCHROME P450 15A1"/>
    <property type="match status" value="1"/>
</dbReference>
<dbReference type="PROSITE" id="PS00086">
    <property type="entry name" value="CYTOCHROME_P450"/>
    <property type="match status" value="1"/>
</dbReference>
<feature type="binding site" description="axial binding residue" evidence="14">
    <location>
        <position position="460"/>
    </location>
    <ligand>
        <name>heme</name>
        <dbReference type="ChEBI" id="CHEBI:30413"/>
    </ligand>
    <ligandPart>
        <name>Fe</name>
        <dbReference type="ChEBI" id="CHEBI:18248"/>
    </ligandPart>
</feature>
<feature type="transmembrane region" description="Helical" evidence="16">
    <location>
        <begin position="6"/>
        <end position="24"/>
    </location>
</feature>
<comment type="cofactor">
    <cofactor evidence="1 14">
        <name>heme</name>
        <dbReference type="ChEBI" id="CHEBI:30413"/>
    </cofactor>
</comment>
<dbReference type="GO" id="GO:0005789">
    <property type="term" value="C:endoplasmic reticulum membrane"/>
    <property type="evidence" value="ECO:0007669"/>
    <property type="project" value="UniProtKB-SubCell"/>
</dbReference>
<dbReference type="PANTHER" id="PTHR24300">
    <property type="entry name" value="CYTOCHROME P450 508A4-RELATED"/>
    <property type="match status" value="1"/>
</dbReference>
<dbReference type="GO" id="GO:0016712">
    <property type="term" value="F:oxidoreductase activity, acting on paired donors, with incorporation or reduction of molecular oxygen, reduced flavin or flavoprotein as one donor, and incorporation of one atom of oxygen"/>
    <property type="evidence" value="ECO:0007669"/>
    <property type="project" value="TreeGrafter"/>
</dbReference>
<dbReference type="EnsemblMetazoa" id="ENSAATROPT000753">
    <property type="protein sequence ID" value="ENSAATROPP000717"/>
    <property type="gene ID" value="ENSAATROPG000609"/>
</dbReference>
<accession>A0AAG5CPG0</accession>
<evidence type="ECO:0000256" key="4">
    <source>
        <dbReference type="ARBA" id="ARBA00004406"/>
    </source>
</evidence>
<dbReference type="InterPro" id="IPR050182">
    <property type="entry name" value="Cytochrome_P450_fam2"/>
</dbReference>
<evidence type="ECO:0000256" key="13">
    <source>
        <dbReference type="ARBA" id="ARBA00023136"/>
    </source>
</evidence>